<sequence>MRKVIRDKYFEGERSLYGIEDAVLDSITFGYGESPLKETSGLDIKNTIFTYKYPLWYSNQINVVNSTFETMSRSGIWYTNDISIKNSNLQAPKLFRRCSKIELDHVFFSNAEETMWSCNQIKITNSQVNGDYFGKDSSDIYLENVDIIGNYVFDGANNIECHNCHFVSKDAFWNCENVKLVNCSLDGEYLAWNTNHIEFINCSIKSDQGLCYINDLKLENCQLLHTGLAFEKCSKIKAEITNEVDSIKNPISGKIHAHRIKTIIIDPEKVDPQATQIISDLPVFERIDHSDTNQEAK</sequence>
<evidence type="ECO:0000313" key="1">
    <source>
        <dbReference type="EMBL" id="MBP2057862.1"/>
    </source>
</evidence>
<dbReference type="Pfam" id="PF12541">
    <property type="entry name" value="DUF3737"/>
    <property type="match status" value="1"/>
</dbReference>
<dbReference type="RefSeq" id="WP_209686599.1">
    <property type="nucleotide sequence ID" value="NZ_JAGGLU010000004.1"/>
</dbReference>
<dbReference type="InterPro" id="IPR022208">
    <property type="entry name" value="DUF3737"/>
</dbReference>
<dbReference type="SUPFAM" id="SSF51126">
    <property type="entry name" value="Pectin lyase-like"/>
    <property type="match status" value="1"/>
</dbReference>
<evidence type="ECO:0000313" key="2">
    <source>
        <dbReference type="Proteomes" id="UP001519292"/>
    </source>
</evidence>
<keyword evidence="2" id="KW-1185">Reference proteome</keyword>
<comment type="caution">
    <text evidence="1">The sequence shown here is derived from an EMBL/GenBank/DDBJ whole genome shotgun (WGS) entry which is preliminary data.</text>
</comment>
<organism evidence="1 2">
    <name type="scientific">Lactobacillus colini</name>
    <dbReference type="NCBI Taxonomy" id="1819254"/>
    <lineage>
        <taxon>Bacteria</taxon>
        <taxon>Bacillati</taxon>
        <taxon>Bacillota</taxon>
        <taxon>Bacilli</taxon>
        <taxon>Lactobacillales</taxon>
        <taxon>Lactobacillaceae</taxon>
        <taxon>Lactobacillus</taxon>
    </lineage>
</organism>
<accession>A0ABS4MDV4</accession>
<dbReference type="Proteomes" id="UP001519292">
    <property type="component" value="Unassembled WGS sequence"/>
</dbReference>
<dbReference type="EMBL" id="JAGGLU010000004">
    <property type="protein sequence ID" value="MBP2057862.1"/>
    <property type="molecule type" value="Genomic_DNA"/>
</dbReference>
<dbReference type="InterPro" id="IPR011050">
    <property type="entry name" value="Pectin_lyase_fold/virulence"/>
</dbReference>
<evidence type="ECO:0008006" key="3">
    <source>
        <dbReference type="Google" id="ProtNLM"/>
    </source>
</evidence>
<reference evidence="1 2" key="1">
    <citation type="submission" date="2021-03" db="EMBL/GenBank/DDBJ databases">
        <title>Genomic Encyclopedia of Type Strains, Phase IV (KMG-IV): sequencing the most valuable type-strain genomes for metagenomic binning, comparative biology and taxonomic classification.</title>
        <authorList>
            <person name="Goeker M."/>
        </authorList>
    </citation>
    <scope>NUCLEOTIDE SEQUENCE [LARGE SCALE GENOMIC DNA]</scope>
    <source>
        <strain evidence="1 2">DSM 101872</strain>
    </source>
</reference>
<proteinExistence type="predicted"/>
<protein>
    <recommendedName>
        <fullName evidence="3">Hydrogenase</fullName>
    </recommendedName>
</protein>
<name>A0ABS4MDV4_9LACO</name>
<gene>
    <name evidence="1" type="ORF">J2Z60_001034</name>
</gene>